<keyword evidence="3" id="KW-1185">Reference proteome</keyword>
<dbReference type="OMA" id="YINEYAY"/>
<dbReference type="EMBL" id="FUEG01000003">
    <property type="protein sequence ID" value="SJL01457.1"/>
    <property type="molecule type" value="Genomic_DNA"/>
</dbReference>
<sequence>MPAESMSFEARDAMKRRRKSGNSSGGIQSVRVPPAFRYGFSLTFQQLIDSALQHHIVEVPENPENDDPKDIRVGGIIIFPSYHVTHQRLCRMPLLTYVNPISPDCDVVIMMYSNDTQADQELRNENHAEVLPLVILIFQMNRFSPA</sequence>
<name>A0A284QY92_ARMOS</name>
<evidence type="ECO:0000256" key="1">
    <source>
        <dbReference type="SAM" id="MobiDB-lite"/>
    </source>
</evidence>
<protein>
    <submittedName>
        <fullName evidence="2">Uncharacterized protein</fullName>
    </submittedName>
</protein>
<dbReference type="OrthoDB" id="3260206at2759"/>
<dbReference type="Proteomes" id="UP000219338">
    <property type="component" value="Unassembled WGS sequence"/>
</dbReference>
<feature type="region of interest" description="Disordered" evidence="1">
    <location>
        <begin position="1"/>
        <end position="28"/>
    </location>
</feature>
<organism evidence="2 3">
    <name type="scientific">Armillaria ostoyae</name>
    <name type="common">Armillaria root rot fungus</name>
    <dbReference type="NCBI Taxonomy" id="47428"/>
    <lineage>
        <taxon>Eukaryota</taxon>
        <taxon>Fungi</taxon>
        <taxon>Dikarya</taxon>
        <taxon>Basidiomycota</taxon>
        <taxon>Agaricomycotina</taxon>
        <taxon>Agaricomycetes</taxon>
        <taxon>Agaricomycetidae</taxon>
        <taxon>Agaricales</taxon>
        <taxon>Marasmiineae</taxon>
        <taxon>Physalacriaceae</taxon>
        <taxon>Armillaria</taxon>
    </lineage>
</organism>
<evidence type="ECO:0000313" key="3">
    <source>
        <dbReference type="Proteomes" id="UP000219338"/>
    </source>
</evidence>
<evidence type="ECO:0000313" key="2">
    <source>
        <dbReference type="EMBL" id="SJL01457.1"/>
    </source>
</evidence>
<dbReference type="AlphaFoldDB" id="A0A284QY92"/>
<gene>
    <name evidence="2" type="ORF">ARMOST_04779</name>
</gene>
<proteinExistence type="predicted"/>
<accession>A0A284QY92</accession>
<reference evidence="3" key="1">
    <citation type="journal article" date="2017" name="Nat. Ecol. Evol.">
        <title>Genome expansion and lineage-specific genetic innovations in the forest pathogenic fungi Armillaria.</title>
        <authorList>
            <person name="Sipos G."/>
            <person name="Prasanna A.N."/>
            <person name="Walter M.C."/>
            <person name="O'Connor E."/>
            <person name="Balint B."/>
            <person name="Krizsan K."/>
            <person name="Kiss B."/>
            <person name="Hess J."/>
            <person name="Varga T."/>
            <person name="Slot J."/>
            <person name="Riley R."/>
            <person name="Boka B."/>
            <person name="Rigling D."/>
            <person name="Barry K."/>
            <person name="Lee J."/>
            <person name="Mihaltcheva S."/>
            <person name="LaButti K."/>
            <person name="Lipzen A."/>
            <person name="Waldron R."/>
            <person name="Moloney N.M."/>
            <person name="Sperisen C."/>
            <person name="Kredics L."/>
            <person name="Vagvoelgyi C."/>
            <person name="Patrignani A."/>
            <person name="Fitzpatrick D."/>
            <person name="Nagy I."/>
            <person name="Doyle S."/>
            <person name="Anderson J.B."/>
            <person name="Grigoriev I.V."/>
            <person name="Gueldener U."/>
            <person name="Muensterkoetter M."/>
            <person name="Nagy L.G."/>
        </authorList>
    </citation>
    <scope>NUCLEOTIDE SEQUENCE [LARGE SCALE GENOMIC DNA]</scope>
    <source>
        <strain evidence="3">C18/9</strain>
    </source>
</reference>